<dbReference type="AlphaFoldDB" id="A0A1E5QN67"/>
<accession>A0A1E5QN67</accession>
<name>A0A1E5QN67_9CYAN</name>
<organism evidence="3">
    <name type="scientific">Desertifilum tharense IPPAS B-1220</name>
    <dbReference type="NCBI Taxonomy" id="1781255"/>
    <lineage>
        <taxon>Bacteria</taxon>
        <taxon>Bacillati</taxon>
        <taxon>Cyanobacteriota</taxon>
        <taxon>Cyanophyceae</taxon>
        <taxon>Desertifilales</taxon>
        <taxon>Desertifilaceae</taxon>
        <taxon>Desertifilum</taxon>
    </lineage>
</organism>
<dbReference type="InterPro" id="IPR043504">
    <property type="entry name" value="Peptidase_S1_PA_chymotrypsin"/>
</dbReference>
<protein>
    <recommendedName>
        <fullName evidence="2">Peptidase S1 domain-containing protein</fullName>
    </recommendedName>
</protein>
<evidence type="ECO:0000313" key="3">
    <source>
        <dbReference type="EMBL" id="OEJ75773.1"/>
    </source>
</evidence>
<dbReference type="GO" id="GO:0004252">
    <property type="term" value="F:serine-type endopeptidase activity"/>
    <property type="evidence" value="ECO:0007669"/>
    <property type="project" value="InterPro"/>
</dbReference>
<dbReference type="STRING" id="1781255.BH720_07520"/>
<dbReference type="PANTHER" id="PTHR24260">
    <property type="match status" value="1"/>
</dbReference>
<dbReference type="InterPro" id="IPR001254">
    <property type="entry name" value="Trypsin_dom"/>
</dbReference>
<feature type="chain" id="PRO_5009184384" description="Peptidase S1 domain-containing protein" evidence="1">
    <location>
        <begin position="24"/>
        <end position="370"/>
    </location>
</feature>
<evidence type="ECO:0000259" key="2">
    <source>
        <dbReference type="PROSITE" id="PS50240"/>
    </source>
</evidence>
<comment type="caution">
    <text evidence="3">The sequence shown here is derived from an EMBL/GenBank/DDBJ whole genome shotgun (WGS) entry which is preliminary data.</text>
</comment>
<dbReference type="PANTHER" id="PTHR24260:SF136">
    <property type="entry name" value="GH08193P-RELATED"/>
    <property type="match status" value="1"/>
</dbReference>
<dbReference type="PRINTS" id="PR00722">
    <property type="entry name" value="CHYMOTRYPSIN"/>
</dbReference>
<feature type="signal peptide" evidence="1">
    <location>
        <begin position="1"/>
        <end position="23"/>
    </location>
</feature>
<feature type="domain" description="Peptidase S1" evidence="2">
    <location>
        <begin position="53"/>
        <end position="284"/>
    </location>
</feature>
<evidence type="ECO:0000256" key="1">
    <source>
        <dbReference type="SAM" id="SignalP"/>
    </source>
</evidence>
<dbReference type="PROSITE" id="PS00134">
    <property type="entry name" value="TRYPSIN_HIS"/>
    <property type="match status" value="1"/>
</dbReference>
<dbReference type="InterPro" id="IPR018114">
    <property type="entry name" value="TRYPSIN_HIS"/>
</dbReference>
<dbReference type="GO" id="GO:0006508">
    <property type="term" value="P:proteolysis"/>
    <property type="evidence" value="ECO:0007669"/>
    <property type="project" value="InterPro"/>
</dbReference>
<gene>
    <name evidence="3" type="ORF">BH720_07520</name>
</gene>
<dbReference type="SMART" id="SM00020">
    <property type="entry name" value="Tryp_SPc"/>
    <property type="match status" value="1"/>
</dbReference>
<sequence>MYFMVVPVQSHARLIVASVTVLAATLGTNAIAQAGTIRHDRADAEYLDLATLFPSVGYLRARNDGGGWTCSGTLIDASYVLTAAHCVESPEGYLTQGSFSVGGSRYGIAGVTAHEGWFSSNRQLLSGTDIAILLLDRAVANVNPAELFRGTNEHLQLGTYVGYGLTGNGLTGSIPGSGGTKRAGQNIIALGGQLSRYGYNDKLLVSNFSDPRRAGSNPFNTAQHLEYQLSSGDSGGGLFINNQVAGVHSFISDRSGGKIDSNYGEFSASVRVFDHLNWIRNQITNLAIRFNRPASERITSLGQGTTVTELPSTSGNNFTPSSAAVQDWDNLPEQPESVPEPNLVWGLCGLGLFGWLGRRKWKNAPTAPKR</sequence>
<dbReference type="InterPro" id="IPR001314">
    <property type="entry name" value="Peptidase_S1A"/>
</dbReference>
<dbReference type="NCBIfam" id="TIGR02595">
    <property type="entry name" value="PEP_CTERM"/>
    <property type="match status" value="1"/>
</dbReference>
<dbReference type="Gene3D" id="2.40.10.10">
    <property type="entry name" value="Trypsin-like serine proteases"/>
    <property type="match status" value="1"/>
</dbReference>
<dbReference type="Pfam" id="PF00089">
    <property type="entry name" value="Trypsin"/>
    <property type="match status" value="1"/>
</dbReference>
<dbReference type="InterPro" id="IPR051333">
    <property type="entry name" value="CLIP_Serine_Protease"/>
</dbReference>
<reference evidence="3" key="1">
    <citation type="submission" date="2016-09" db="EMBL/GenBank/DDBJ databases">
        <title>Draft genome of thermotolerant cyanobacterium Desertifilum sp. strain IPPAS B-1220.</title>
        <authorList>
            <person name="Sinetova M.A."/>
            <person name="Bolakhan K."/>
            <person name="Zayadan B.K."/>
            <person name="Mironov K.S."/>
            <person name="Ustinova V."/>
            <person name="Kupriyanova E.V."/>
            <person name="Sidorov R.A."/>
            <person name="Skrypnik A.N."/>
            <person name="Gogoleva N.E."/>
            <person name="Gogolev Y.V."/>
            <person name="Los D.A."/>
        </authorList>
    </citation>
    <scope>NUCLEOTIDE SEQUENCE [LARGE SCALE GENOMIC DNA]</scope>
    <source>
        <strain evidence="3">IPPAS B-1220</strain>
    </source>
</reference>
<proteinExistence type="predicted"/>
<keyword evidence="1" id="KW-0732">Signal</keyword>
<dbReference type="InterPro" id="IPR009003">
    <property type="entry name" value="Peptidase_S1_PA"/>
</dbReference>
<dbReference type="SUPFAM" id="SSF50494">
    <property type="entry name" value="Trypsin-like serine proteases"/>
    <property type="match status" value="1"/>
</dbReference>
<dbReference type="InterPro" id="IPR013424">
    <property type="entry name" value="Ice-binding_C"/>
</dbReference>
<dbReference type="EMBL" id="MJGC01000044">
    <property type="protein sequence ID" value="OEJ75773.1"/>
    <property type="molecule type" value="Genomic_DNA"/>
</dbReference>
<dbReference type="PROSITE" id="PS50240">
    <property type="entry name" value="TRYPSIN_DOM"/>
    <property type="match status" value="1"/>
</dbReference>